<dbReference type="AlphaFoldDB" id="C4ZDK4"/>
<dbReference type="HOGENOM" id="CLU_3251706_0_0_9"/>
<gene>
    <name evidence="1" type="ordered locus">EUBREC_3253</name>
</gene>
<dbReference type="KEGG" id="ere:EUBREC_3253"/>
<sequence>MDGIDKCCKINASKENLKKFKRGIKYRKTRPIYITSKQSITW</sequence>
<evidence type="ECO:0000313" key="1">
    <source>
        <dbReference type="EMBL" id="ACR76980.1"/>
    </source>
</evidence>
<organism evidence="1 2">
    <name type="scientific">Agathobacter rectalis (strain ATCC 33656 / DSM 3377 / JCM 17463 / KCTC 5835 / VPI 0990)</name>
    <name type="common">Eubacterium rectale</name>
    <dbReference type="NCBI Taxonomy" id="515619"/>
    <lineage>
        <taxon>Bacteria</taxon>
        <taxon>Bacillati</taxon>
        <taxon>Bacillota</taxon>
        <taxon>Clostridia</taxon>
        <taxon>Lachnospirales</taxon>
        <taxon>Lachnospiraceae</taxon>
        <taxon>Agathobacter</taxon>
    </lineage>
</organism>
<dbReference type="STRING" id="515619.EUBREC_3253"/>
<accession>C4ZDK4</accession>
<reference evidence="1 2" key="1">
    <citation type="journal article" date="2009" name="Proc. Natl. Acad. Sci. U.S.A.">
        <title>Characterizing a model human gut microbiota composed of members of its two dominant bacterial phyla.</title>
        <authorList>
            <person name="Mahowald M.A."/>
            <person name="Rey F.E."/>
            <person name="Seedorf H."/>
            <person name="Turnbaugh P.J."/>
            <person name="Fulton R.S."/>
            <person name="Wollam A."/>
            <person name="Shah N."/>
            <person name="Wang C."/>
            <person name="Magrini V."/>
            <person name="Wilson R.K."/>
            <person name="Cantarel B.L."/>
            <person name="Coutinho P.M."/>
            <person name="Henrissat B."/>
            <person name="Crock L.W."/>
            <person name="Russell A."/>
            <person name="Verberkmoes N.C."/>
            <person name="Hettich R.L."/>
            <person name="Gordon J.I."/>
        </authorList>
    </citation>
    <scope>NUCLEOTIDE SEQUENCE [LARGE SCALE GENOMIC DNA]</scope>
    <source>
        <strain evidence="2">ATCC 33656 / DSM 3377 / JCM 17463 / KCTC 5835 / LMG 30912 / VPI 0990</strain>
    </source>
</reference>
<protein>
    <submittedName>
        <fullName evidence="1">Uncharacterized protein</fullName>
    </submittedName>
</protein>
<dbReference type="EMBL" id="CP001107">
    <property type="protein sequence ID" value="ACR76980.1"/>
    <property type="molecule type" value="Genomic_DNA"/>
</dbReference>
<proteinExistence type="predicted"/>
<name>C4ZDK4_AGARV</name>
<dbReference type="PaxDb" id="515619-EUBREC_3253"/>
<evidence type="ECO:0000313" key="2">
    <source>
        <dbReference type="Proteomes" id="UP000001477"/>
    </source>
</evidence>
<dbReference type="Proteomes" id="UP000001477">
    <property type="component" value="Chromosome"/>
</dbReference>